<dbReference type="SUPFAM" id="SSF143120">
    <property type="entry name" value="YefM-like"/>
    <property type="match status" value="1"/>
</dbReference>
<comment type="caution">
    <text evidence="3">The sequence shown here is derived from an EMBL/GenBank/DDBJ whole genome shotgun (WGS) entry which is preliminary data.</text>
</comment>
<evidence type="ECO:0000313" key="3">
    <source>
        <dbReference type="EMBL" id="MBC2667934.1"/>
    </source>
</evidence>
<dbReference type="PANTHER" id="PTHR33713:SF6">
    <property type="entry name" value="ANTITOXIN YEFM"/>
    <property type="match status" value="1"/>
</dbReference>
<dbReference type="Gene3D" id="6.10.250.330">
    <property type="match status" value="1"/>
</dbReference>
<sequence>MDVISYSDTRAHLKDVMDRVVADRAPVVISRQKAESVVMVSLADWNAMEETLHLLSTPANRARLTTAVQQLDGGEGEARDLIAP</sequence>
<dbReference type="InterPro" id="IPR051405">
    <property type="entry name" value="phD/YefM_antitoxin"/>
</dbReference>
<accession>A0A7X1KNQ1</accession>
<dbReference type="InterPro" id="IPR006442">
    <property type="entry name" value="Antitoxin_Phd/YefM"/>
</dbReference>
<evidence type="ECO:0000256" key="2">
    <source>
        <dbReference type="RuleBase" id="RU362080"/>
    </source>
</evidence>
<comment type="similarity">
    <text evidence="1 2">Belongs to the phD/YefM antitoxin family.</text>
</comment>
<evidence type="ECO:0000313" key="4">
    <source>
        <dbReference type="Proteomes" id="UP000551327"/>
    </source>
</evidence>
<dbReference type="Proteomes" id="UP000551327">
    <property type="component" value="Unassembled WGS sequence"/>
</dbReference>
<dbReference type="RefSeq" id="WP_185677837.1">
    <property type="nucleotide sequence ID" value="NZ_JACLAX010000002.1"/>
</dbReference>
<dbReference type="NCBIfam" id="TIGR01552">
    <property type="entry name" value="phd_fam"/>
    <property type="match status" value="1"/>
</dbReference>
<dbReference type="PANTHER" id="PTHR33713">
    <property type="entry name" value="ANTITOXIN YAFN-RELATED"/>
    <property type="match status" value="1"/>
</dbReference>
<keyword evidence="4" id="KW-1185">Reference proteome</keyword>
<dbReference type="Gene3D" id="3.40.1620.10">
    <property type="entry name" value="YefM-like domain"/>
    <property type="match status" value="1"/>
</dbReference>
<name>A0A7X1KNQ1_9SPHN</name>
<proteinExistence type="inferred from homology"/>
<dbReference type="Pfam" id="PF02604">
    <property type="entry name" value="PhdYeFM_antitox"/>
    <property type="match status" value="1"/>
</dbReference>
<evidence type="ECO:0000256" key="1">
    <source>
        <dbReference type="ARBA" id="ARBA00009981"/>
    </source>
</evidence>
<dbReference type="AlphaFoldDB" id="A0A7X1KNQ1"/>
<gene>
    <name evidence="3" type="ORF">H7F53_02095</name>
</gene>
<comment type="function">
    <text evidence="2">Antitoxin component of a type II toxin-antitoxin (TA) system.</text>
</comment>
<dbReference type="EMBL" id="JACLAX010000002">
    <property type="protein sequence ID" value="MBC2667934.1"/>
    <property type="molecule type" value="Genomic_DNA"/>
</dbReference>
<dbReference type="InterPro" id="IPR036165">
    <property type="entry name" value="YefM-like_sf"/>
</dbReference>
<organism evidence="3 4">
    <name type="scientific">Novosphingobium piscinae</name>
    <dbReference type="NCBI Taxonomy" id="1507448"/>
    <lineage>
        <taxon>Bacteria</taxon>
        <taxon>Pseudomonadati</taxon>
        <taxon>Pseudomonadota</taxon>
        <taxon>Alphaproteobacteria</taxon>
        <taxon>Sphingomonadales</taxon>
        <taxon>Sphingomonadaceae</taxon>
        <taxon>Novosphingobium</taxon>
    </lineage>
</organism>
<reference evidence="3 4" key="1">
    <citation type="submission" date="2020-08" db="EMBL/GenBank/DDBJ databases">
        <title>The genome sequence of type strain Novosphingobium piscinae KCTC 42194.</title>
        <authorList>
            <person name="Liu Y."/>
        </authorList>
    </citation>
    <scope>NUCLEOTIDE SEQUENCE [LARGE SCALE GENOMIC DNA]</scope>
    <source>
        <strain evidence="3 4">KCTC 42194</strain>
    </source>
</reference>
<protein>
    <recommendedName>
        <fullName evidence="2">Antitoxin</fullName>
    </recommendedName>
</protein>